<evidence type="ECO:0000313" key="3">
    <source>
        <dbReference type="Proteomes" id="UP000215148"/>
    </source>
</evidence>
<sequence>MGYEKSLSRRSKVCKAVVCFAGTKRTYITNASRGTANAWHFYHALAFVITMLCGKLVVALAAP</sequence>
<keyword evidence="3" id="KW-1185">Reference proteome</keyword>
<name>A0A223N2V2_9VIBR</name>
<evidence type="ECO:0000256" key="1">
    <source>
        <dbReference type="SAM" id="Phobius"/>
    </source>
</evidence>
<evidence type="ECO:0000313" key="2">
    <source>
        <dbReference type="EMBL" id="ASU24030.1"/>
    </source>
</evidence>
<keyword evidence="1" id="KW-0472">Membrane</keyword>
<dbReference type="EMBL" id="CP022742">
    <property type="protein sequence ID" value="ASU24030.1"/>
    <property type="molecule type" value="Genomic_DNA"/>
</dbReference>
<accession>A0A223N2V2</accession>
<keyword evidence="1" id="KW-0812">Transmembrane</keyword>
<protein>
    <submittedName>
        <fullName evidence="2">DUF3265 domain-containing protein</fullName>
    </submittedName>
</protein>
<dbReference type="KEGG" id="vqi:CCZ37_15830"/>
<keyword evidence="1" id="KW-1133">Transmembrane helix</keyword>
<organism evidence="2 3">
    <name type="scientific">Vibrio qinghaiensis</name>
    <dbReference type="NCBI Taxonomy" id="2025808"/>
    <lineage>
        <taxon>Bacteria</taxon>
        <taxon>Pseudomonadati</taxon>
        <taxon>Pseudomonadota</taxon>
        <taxon>Gammaproteobacteria</taxon>
        <taxon>Vibrionales</taxon>
        <taxon>Vibrionaceae</taxon>
        <taxon>Vibrio</taxon>
    </lineage>
</organism>
<gene>
    <name evidence="2" type="ORF">CCZ37_15830</name>
</gene>
<dbReference type="Proteomes" id="UP000215148">
    <property type="component" value="Chromosome 2"/>
</dbReference>
<dbReference type="AlphaFoldDB" id="A0A223N2V2"/>
<proteinExistence type="predicted"/>
<feature type="transmembrane region" description="Helical" evidence="1">
    <location>
        <begin position="41"/>
        <end position="62"/>
    </location>
</feature>
<reference evidence="2 3" key="1">
    <citation type="submission" date="2017-08" db="EMBL/GenBank/DDBJ databases">
        <title>The Vibrio qinghaiensis sp.-Q67 is a luminous bacteria isolated firstly from Qinghai lake, Qinghai province, China, which has been proved to be very sensitive to detect environmental and food pollutants. Therefore, complete genome analysis of V. qinghaiensis sp.-Q67 highlights the potential application of this strain on detection of hazards in the contaminated environments.</title>
        <authorList>
            <person name="Gong L."/>
        </authorList>
    </citation>
    <scope>NUCLEOTIDE SEQUENCE [LARGE SCALE GENOMIC DNA]</scope>
    <source>
        <strain evidence="2 3">Q67</strain>
    </source>
</reference>